<sequence>MQQPGRDCHAQYSWDLENMGSYGPGWSSVVVDNTSQNLDSPWVYQSQGRLRAYPIWGNMMLYRGGGFVVDLGPDSQNSSRVLQYLYDNTWMDVYTQAVFVEFTVYNANVNLFCIVTLMFETTATGAFQFRTELQNVRLYQSTGGLHIFVMASEAIYFLFIFYYMVVQGKLMRQQRWAYFRSKWNLLELAIIILSWSALSVFIKRTLLGKRDIEYYQSNKDQYASFHETAKADAVLGYLIAFWCCWLQSSFGTC</sequence>
<dbReference type="PANTHER" id="PTHR10877">
    <property type="entry name" value="POLYCYSTIN FAMILY MEMBER"/>
    <property type="match status" value="1"/>
</dbReference>
<evidence type="ECO:0000313" key="11">
    <source>
        <dbReference type="Proteomes" id="UP000516260"/>
    </source>
</evidence>
<comment type="subcellular location">
    <subcellularLocation>
        <location evidence="1">Membrane</location>
        <topology evidence="1">Multi-pass membrane protein</topology>
    </subcellularLocation>
</comment>
<name>A0A4Z2BHP9_9TELE</name>
<proteinExistence type="inferred from homology"/>
<comment type="similarity">
    <text evidence="2">Belongs to the polycystin family.</text>
</comment>
<evidence type="ECO:0000256" key="4">
    <source>
        <dbReference type="ARBA" id="ARBA00022989"/>
    </source>
</evidence>
<evidence type="ECO:0000256" key="2">
    <source>
        <dbReference type="ARBA" id="ARBA00007200"/>
    </source>
</evidence>
<dbReference type="InterPro" id="IPR003915">
    <property type="entry name" value="PKD_2"/>
</dbReference>
<feature type="domain" description="Polycystin" evidence="9">
    <location>
        <begin position="6"/>
        <end position="139"/>
    </location>
</feature>
<dbReference type="AlphaFoldDB" id="A0A4Z2BHP9"/>
<feature type="transmembrane region" description="Helical" evidence="7">
    <location>
        <begin position="145"/>
        <end position="165"/>
    </location>
</feature>
<keyword evidence="4 7" id="KW-1133">Transmembrane helix</keyword>
<evidence type="ECO:0000256" key="7">
    <source>
        <dbReference type="SAM" id="Phobius"/>
    </source>
</evidence>
<evidence type="ECO:0000256" key="5">
    <source>
        <dbReference type="ARBA" id="ARBA00023136"/>
    </source>
</evidence>
<dbReference type="Pfam" id="PF20519">
    <property type="entry name" value="Polycystin_dom"/>
    <property type="match status" value="1"/>
</dbReference>
<evidence type="ECO:0000313" key="10">
    <source>
        <dbReference type="EMBL" id="TNM91096.1"/>
    </source>
</evidence>
<reference evidence="10 11" key="1">
    <citation type="submission" date="2019-04" db="EMBL/GenBank/DDBJ databases">
        <title>The sequence and de novo assembly of Takifugu bimaculatus genome using PacBio and Hi-C technologies.</title>
        <authorList>
            <person name="Xu P."/>
            <person name="Liu B."/>
            <person name="Zhou Z."/>
        </authorList>
    </citation>
    <scope>NUCLEOTIDE SEQUENCE [LARGE SCALE GENOMIC DNA]</scope>
    <source>
        <strain evidence="10">TB-2018</strain>
        <tissue evidence="10">Muscle</tissue>
    </source>
</reference>
<dbReference type="GO" id="GO:0016020">
    <property type="term" value="C:membrane"/>
    <property type="evidence" value="ECO:0007669"/>
    <property type="project" value="UniProtKB-SubCell"/>
</dbReference>
<feature type="transmembrane region" description="Helical" evidence="7">
    <location>
        <begin position="185"/>
        <end position="202"/>
    </location>
</feature>
<dbReference type="InterPro" id="IPR013122">
    <property type="entry name" value="PKD1_2_channel"/>
</dbReference>
<keyword evidence="5 7" id="KW-0472">Membrane</keyword>
<protein>
    <submittedName>
        <fullName evidence="10">Uncharacterized protein</fullName>
    </submittedName>
</protein>
<dbReference type="Proteomes" id="UP000516260">
    <property type="component" value="Chromosome 3"/>
</dbReference>
<dbReference type="PRINTS" id="PR01433">
    <property type="entry name" value="POLYCYSTIN2"/>
</dbReference>
<feature type="domain" description="Polycystin cation channel PKD1/PKD2" evidence="8">
    <location>
        <begin position="146"/>
        <end position="244"/>
    </location>
</feature>
<evidence type="ECO:0000259" key="9">
    <source>
        <dbReference type="Pfam" id="PF20519"/>
    </source>
</evidence>
<evidence type="ECO:0000256" key="3">
    <source>
        <dbReference type="ARBA" id="ARBA00022692"/>
    </source>
</evidence>
<dbReference type="GO" id="GO:0050982">
    <property type="term" value="P:detection of mechanical stimulus"/>
    <property type="evidence" value="ECO:0007669"/>
    <property type="project" value="TreeGrafter"/>
</dbReference>
<dbReference type="PANTHER" id="PTHR10877:SF134">
    <property type="entry name" value="POLYCYSTIN-1-LIKE PROTEIN 2"/>
    <property type="match status" value="1"/>
</dbReference>
<organism evidence="10 11">
    <name type="scientific">Takifugu bimaculatus</name>
    <dbReference type="NCBI Taxonomy" id="433685"/>
    <lineage>
        <taxon>Eukaryota</taxon>
        <taxon>Metazoa</taxon>
        <taxon>Chordata</taxon>
        <taxon>Craniata</taxon>
        <taxon>Vertebrata</taxon>
        <taxon>Euteleostomi</taxon>
        <taxon>Actinopterygii</taxon>
        <taxon>Neopterygii</taxon>
        <taxon>Teleostei</taxon>
        <taxon>Neoteleostei</taxon>
        <taxon>Acanthomorphata</taxon>
        <taxon>Eupercaria</taxon>
        <taxon>Tetraodontiformes</taxon>
        <taxon>Tetradontoidea</taxon>
        <taxon>Tetraodontidae</taxon>
        <taxon>Takifugu</taxon>
    </lineage>
</organism>
<dbReference type="InterPro" id="IPR046791">
    <property type="entry name" value="Polycystin_dom"/>
</dbReference>
<comment type="caution">
    <text evidence="10">The sequence shown here is derived from an EMBL/GenBank/DDBJ whole genome shotgun (WGS) entry which is preliminary data.</text>
</comment>
<dbReference type="Pfam" id="PF08016">
    <property type="entry name" value="PKD_channel"/>
    <property type="match status" value="1"/>
</dbReference>
<dbReference type="EMBL" id="SWLE01000016">
    <property type="protein sequence ID" value="TNM91096.1"/>
    <property type="molecule type" value="Genomic_DNA"/>
</dbReference>
<keyword evidence="11" id="KW-1185">Reference proteome</keyword>
<dbReference type="InterPro" id="IPR051223">
    <property type="entry name" value="Polycystin"/>
</dbReference>
<gene>
    <name evidence="10" type="ORF">fugu_003385</name>
</gene>
<dbReference type="GO" id="GO:0005262">
    <property type="term" value="F:calcium channel activity"/>
    <property type="evidence" value="ECO:0007669"/>
    <property type="project" value="TreeGrafter"/>
</dbReference>
<keyword evidence="6" id="KW-0325">Glycoprotein</keyword>
<evidence type="ECO:0000256" key="6">
    <source>
        <dbReference type="ARBA" id="ARBA00023180"/>
    </source>
</evidence>
<evidence type="ECO:0000256" key="1">
    <source>
        <dbReference type="ARBA" id="ARBA00004141"/>
    </source>
</evidence>
<dbReference type="GO" id="GO:0005509">
    <property type="term" value="F:calcium ion binding"/>
    <property type="evidence" value="ECO:0007669"/>
    <property type="project" value="InterPro"/>
</dbReference>
<keyword evidence="3 7" id="KW-0812">Transmembrane</keyword>
<accession>A0A4Z2BHP9</accession>
<evidence type="ECO:0000259" key="8">
    <source>
        <dbReference type="Pfam" id="PF08016"/>
    </source>
</evidence>